<evidence type="ECO:0000313" key="4">
    <source>
        <dbReference type="EMBL" id="GMN48705.1"/>
    </source>
</evidence>
<feature type="compositionally biased region" description="Polar residues" evidence="2">
    <location>
        <begin position="277"/>
        <end position="287"/>
    </location>
</feature>
<keyword evidence="3" id="KW-0732">Signal</keyword>
<feature type="region of interest" description="Disordered" evidence="2">
    <location>
        <begin position="245"/>
        <end position="295"/>
    </location>
</feature>
<dbReference type="PANTHER" id="PTHR31048">
    <property type="entry name" value="OS03G0233200 PROTEIN"/>
    <property type="match status" value="1"/>
</dbReference>
<evidence type="ECO:0000256" key="2">
    <source>
        <dbReference type="SAM" id="MobiDB-lite"/>
    </source>
</evidence>
<comment type="similarity">
    <text evidence="1">Belongs to the thaumatin family.</text>
</comment>
<gene>
    <name evidence="4" type="ORF">TIFTF001_017864</name>
</gene>
<comment type="caution">
    <text evidence="4">The sequence shown here is derived from an EMBL/GenBank/DDBJ whole genome shotgun (WGS) entry which is preliminary data.</text>
</comment>
<proteinExistence type="inferred from homology"/>
<dbReference type="Proteomes" id="UP001187192">
    <property type="component" value="Unassembled WGS sequence"/>
</dbReference>
<dbReference type="PRINTS" id="PR00347">
    <property type="entry name" value="THAUMATIN"/>
</dbReference>
<dbReference type="EMBL" id="BTGU01000029">
    <property type="protein sequence ID" value="GMN48705.1"/>
    <property type="molecule type" value="Genomic_DNA"/>
</dbReference>
<dbReference type="CDD" id="cd09218">
    <property type="entry name" value="TLP-PA"/>
    <property type="match status" value="1"/>
</dbReference>
<name>A0AA88ABG0_FICCA</name>
<dbReference type="InterPro" id="IPR037176">
    <property type="entry name" value="Osmotin/thaumatin-like_sf"/>
</dbReference>
<feature type="chain" id="PRO_5041708149" description="Thaumatin-like protein" evidence="3">
    <location>
        <begin position="30"/>
        <end position="356"/>
    </location>
</feature>
<evidence type="ECO:0000256" key="3">
    <source>
        <dbReference type="SAM" id="SignalP"/>
    </source>
</evidence>
<dbReference type="InterPro" id="IPR001938">
    <property type="entry name" value="Thaumatin"/>
</dbReference>
<feature type="signal peptide" evidence="3">
    <location>
        <begin position="1"/>
        <end position="29"/>
    </location>
</feature>
<evidence type="ECO:0000256" key="1">
    <source>
        <dbReference type="ARBA" id="ARBA00010607"/>
    </source>
</evidence>
<dbReference type="SUPFAM" id="SSF49870">
    <property type="entry name" value="Osmotin, thaumatin-like protein"/>
    <property type="match status" value="1"/>
</dbReference>
<evidence type="ECO:0008006" key="6">
    <source>
        <dbReference type="Google" id="ProtNLM"/>
    </source>
</evidence>
<keyword evidence="5" id="KW-1185">Reference proteome</keyword>
<feature type="compositionally biased region" description="Polar residues" evidence="2">
    <location>
        <begin position="245"/>
        <end position="259"/>
    </location>
</feature>
<reference evidence="4" key="1">
    <citation type="submission" date="2023-07" db="EMBL/GenBank/DDBJ databases">
        <title>draft genome sequence of fig (Ficus carica).</title>
        <authorList>
            <person name="Takahashi T."/>
            <person name="Nishimura K."/>
        </authorList>
    </citation>
    <scope>NUCLEOTIDE SEQUENCE</scope>
</reference>
<organism evidence="4 5">
    <name type="scientific">Ficus carica</name>
    <name type="common">Common fig</name>
    <dbReference type="NCBI Taxonomy" id="3494"/>
    <lineage>
        <taxon>Eukaryota</taxon>
        <taxon>Viridiplantae</taxon>
        <taxon>Streptophyta</taxon>
        <taxon>Embryophyta</taxon>
        <taxon>Tracheophyta</taxon>
        <taxon>Spermatophyta</taxon>
        <taxon>Magnoliopsida</taxon>
        <taxon>eudicotyledons</taxon>
        <taxon>Gunneridae</taxon>
        <taxon>Pentapetalae</taxon>
        <taxon>rosids</taxon>
        <taxon>fabids</taxon>
        <taxon>Rosales</taxon>
        <taxon>Moraceae</taxon>
        <taxon>Ficeae</taxon>
        <taxon>Ficus</taxon>
    </lineage>
</organism>
<evidence type="ECO:0000313" key="5">
    <source>
        <dbReference type="Proteomes" id="UP001187192"/>
    </source>
</evidence>
<dbReference type="AlphaFoldDB" id="A0AA88ABG0"/>
<dbReference type="SMART" id="SM00205">
    <property type="entry name" value="THN"/>
    <property type="match status" value="1"/>
</dbReference>
<dbReference type="Pfam" id="PF00314">
    <property type="entry name" value="Thaumatin"/>
    <property type="match status" value="1"/>
</dbReference>
<accession>A0AA88ABG0</accession>
<dbReference type="PROSITE" id="PS51367">
    <property type="entry name" value="THAUMATIN_2"/>
    <property type="match status" value="1"/>
</dbReference>
<dbReference type="Gene3D" id="2.60.110.10">
    <property type="entry name" value="Thaumatin"/>
    <property type="match status" value="1"/>
</dbReference>
<dbReference type="Gramene" id="FCD_00000801-RA">
    <property type="protein sequence ID" value="FCD_00000801-RA:cds"/>
    <property type="gene ID" value="FCD_00000801"/>
</dbReference>
<dbReference type="FunFam" id="2.60.110.10:FF:000001">
    <property type="entry name" value="THAUMATIN-LIKE PROTEIN 1"/>
    <property type="match status" value="1"/>
</dbReference>
<sequence>MISSSTSLFPLIVTLSLLFLLLTPNGVSAATFTFVNRCDYTVWPGVLANAGSPRLDSTGFELPKDTSRSFLAPTGWSGRFWGRTGCTFDESGSGSCLTGDCGSSQVECNGAGAVPPATLAEFTLGTGGQDFYDVSLVDGYNLPMFVEGSGGSGLCASTGCTTDLNRQCPTELRVGNGDACKSACEAFGSPEYCCSGAYGSPTTCRPSVYSEMFKAACPRSYSYAYDDASSTFTCTGADYTVTFCPSSPSQKSSRDTTTPATGGGVGSQGAAGSESGLTYSDSGSGSQPGFAYTDSGSGSGSVTGAGSGAGSGGTILADGSWLAGLAMGGSTKRDTPSTLIGIASAAFCIVFSLRKL</sequence>
<protein>
    <recommendedName>
        <fullName evidence="6">Thaumatin-like protein</fullName>
    </recommendedName>
</protein>